<evidence type="ECO:0000259" key="12">
    <source>
        <dbReference type="PROSITE" id="PS51156"/>
    </source>
</evidence>
<dbReference type="Pfam" id="PF13912">
    <property type="entry name" value="zf-C2H2_6"/>
    <property type="match status" value="1"/>
</dbReference>
<feature type="region of interest" description="Disordered" evidence="10">
    <location>
        <begin position="411"/>
        <end position="465"/>
    </location>
</feature>
<keyword evidence="15" id="KW-1185">Reference proteome</keyword>
<name>A0AAW1EPF1_ZOAVI</name>
<evidence type="ECO:0000256" key="9">
    <source>
        <dbReference type="PROSITE-ProRule" id="PRU00042"/>
    </source>
</evidence>
<dbReference type="GO" id="GO:0008270">
    <property type="term" value="F:zinc ion binding"/>
    <property type="evidence" value="ECO:0007669"/>
    <property type="project" value="UniProtKB-KW"/>
</dbReference>
<dbReference type="PANTHER" id="PTHR16089">
    <property type="entry name" value="REST COREPRESSOR COREST PROTEIN-RELATED"/>
    <property type="match status" value="1"/>
</dbReference>
<keyword evidence="4" id="KW-0862">Zinc</keyword>
<feature type="compositionally biased region" description="Low complexity" evidence="10">
    <location>
        <begin position="15"/>
        <end position="29"/>
    </location>
</feature>
<feature type="domain" description="C2H2-type" evidence="11">
    <location>
        <begin position="357"/>
        <end position="384"/>
    </location>
</feature>
<evidence type="ECO:0000256" key="8">
    <source>
        <dbReference type="ARBA" id="ARBA00023242"/>
    </source>
</evidence>
<evidence type="ECO:0000256" key="6">
    <source>
        <dbReference type="ARBA" id="ARBA00023125"/>
    </source>
</evidence>
<dbReference type="SUPFAM" id="SSF46689">
    <property type="entry name" value="Homeodomain-like"/>
    <property type="match status" value="1"/>
</dbReference>
<dbReference type="FunFam" id="1.10.10.60:FF:000012">
    <property type="entry name" value="Metastasis-associated 1 family, member 3"/>
    <property type="match status" value="1"/>
</dbReference>
<dbReference type="SUPFAM" id="SSF57667">
    <property type="entry name" value="beta-beta-alpha zinc fingers"/>
    <property type="match status" value="1"/>
</dbReference>
<dbReference type="GO" id="GO:0003714">
    <property type="term" value="F:transcription corepressor activity"/>
    <property type="evidence" value="ECO:0007669"/>
    <property type="project" value="TreeGrafter"/>
</dbReference>
<dbReference type="GO" id="GO:0006357">
    <property type="term" value="P:regulation of transcription by RNA polymerase II"/>
    <property type="evidence" value="ECO:0007669"/>
    <property type="project" value="TreeGrafter"/>
</dbReference>
<accession>A0AAW1EPF1</accession>
<dbReference type="InterPro" id="IPR017884">
    <property type="entry name" value="SANT_dom"/>
</dbReference>
<dbReference type="PANTHER" id="PTHR16089:SF19">
    <property type="entry name" value="TRANSCRIPTIONAL-REGULATING FACTOR 1"/>
    <property type="match status" value="1"/>
</dbReference>
<evidence type="ECO:0000313" key="14">
    <source>
        <dbReference type="EMBL" id="KAK9524261.1"/>
    </source>
</evidence>
<dbReference type="Pfam" id="PF00249">
    <property type="entry name" value="Myb_DNA-binding"/>
    <property type="match status" value="1"/>
</dbReference>
<keyword evidence="5" id="KW-0805">Transcription regulation</keyword>
<dbReference type="PROSITE" id="PS50157">
    <property type="entry name" value="ZINC_FINGER_C2H2_2"/>
    <property type="match status" value="1"/>
</dbReference>
<feature type="domain" description="SANT" evidence="13">
    <location>
        <begin position="624"/>
        <end position="670"/>
    </location>
</feature>
<dbReference type="AlphaFoldDB" id="A0AAW1EPF1"/>
<feature type="region of interest" description="Disordered" evidence="10">
    <location>
        <begin position="287"/>
        <end position="348"/>
    </location>
</feature>
<keyword evidence="8" id="KW-0539">Nucleus</keyword>
<dbReference type="SMART" id="SM01189">
    <property type="entry name" value="ELM2"/>
    <property type="match status" value="1"/>
</dbReference>
<dbReference type="InterPro" id="IPR001005">
    <property type="entry name" value="SANT/Myb"/>
</dbReference>
<keyword evidence="6" id="KW-0238">DNA-binding</keyword>
<dbReference type="EMBL" id="JBCEZU010000156">
    <property type="protein sequence ID" value="KAK9524261.1"/>
    <property type="molecule type" value="Genomic_DNA"/>
</dbReference>
<keyword evidence="7" id="KW-0804">Transcription</keyword>
<evidence type="ECO:0008006" key="16">
    <source>
        <dbReference type="Google" id="ProtNLM"/>
    </source>
</evidence>
<evidence type="ECO:0000313" key="15">
    <source>
        <dbReference type="Proteomes" id="UP001488805"/>
    </source>
</evidence>
<feature type="domain" description="ELM2" evidence="12">
    <location>
        <begin position="516"/>
        <end position="607"/>
    </location>
</feature>
<evidence type="ECO:0000259" key="11">
    <source>
        <dbReference type="PROSITE" id="PS50157"/>
    </source>
</evidence>
<dbReference type="GO" id="GO:0003677">
    <property type="term" value="F:DNA binding"/>
    <property type="evidence" value="ECO:0007669"/>
    <property type="project" value="UniProtKB-KW"/>
</dbReference>
<evidence type="ECO:0000259" key="13">
    <source>
        <dbReference type="PROSITE" id="PS51293"/>
    </source>
</evidence>
<organism evidence="14 15">
    <name type="scientific">Zoarces viviparus</name>
    <name type="common">Viviparous eelpout</name>
    <name type="synonym">Blennius viviparus</name>
    <dbReference type="NCBI Taxonomy" id="48416"/>
    <lineage>
        <taxon>Eukaryota</taxon>
        <taxon>Metazoa</taxon>
        <taxon>Chordata</taxon>
        <taxon>Craniata</taxon>
        <taxon>Vertebrata</taxon>
        <taxon>Euteleostomi</taxon>
        <taxon>Actinopterygii</taxon>
        <taxon>Neopterygii</taxon>
        <taxon>Teleostei</taxon>
        <taxon>Neoteleostei</taxon>
        <taxon>Acanthomorphata</taxon>
        <taxon>Eupercaria</taxon>
        <taxon>Perciformes</taxon>
        <taxon>Cottioidei</taxon>
        <taxon>Zoarcales</taxon>
        <taxon>Zoarcidae</taxon>
        <taxon>Zoarcinae</taxon>
        <taxon>Zoarces</taxon>
    </lineage>
</organism>
<comment type="caution">
    <text evidence="14">The sequence shown here is derived from an EMBL/GenBank/DDBJ whole genome shotgun (WGS) entry which is preliminary data.</text>
</comment>
<proteinExistence type="predicted"/>
<dbReference type="InterPro" id="IPR000949">
    <property type="entry name" value="ELM2_dom"/>
</dbReference>
<reference evidence="14 15" key="1">
    <citation type="journal article" date="2024" name="Genome Biol. Evol.">
        <title>Chromosome-level genome assembly of the viviparous eelpout Zoarces viviparus.</title>
        <authorList>
            <person name="Fuhrmann N."/>
            <person name="Brasseur M.V."/>
            <person name="Bakowski C.E."/>
            <person name="Podsiadlowski L."/>
            <person name="Prost S."/>
            <person name="Krehenwinkel H."/>
            <person name="Mayer C."/>
        </authorList>
    </citation>
    <scope>NUCLEOTIDE SEQUENCE [LARGE SCALE GENOMIC DNA]</scope>
    <source>
        <strain evidence="14">NO-MEL_2022_Ind0_liver</strain>
    </source>
</reference>
<feature type="compositionally biased region" description="Basic and acidic residues" evidence="10">
    <location>
        <begin position="68"/>
        <end position="81"/>
    </location>
</feature>
<dbReference type="InterPro" id="IPR051066">
    <property type="entry name" value="Trans_reg/Corepressor"/>
</dbReference>
<evidence type="ECO:0000256" key="10">
    <source>
        <dbReference type="SAM" id="MobiDB-lite"/>
    </source>
</evidence>
<sequence length="698" mass="76631">MSDWWPFSSSPPPIIHHSSPSQSSPFTSPHLAPHPQVTSPHLAPHPQVTSPHYAPHTQETSPHQHHLYNHDPGLDNPDWSRAEPPSELSYLLKSFGYQNQSTAHLDLQNQNQFSTGVTHHQDEWENPHRPSYNTHTHLSSAIYGPGHPSSPVQGTWRPTPPQLQCPPLGPMTGGVALGRWSSMDFNSPSAEDFSGTQFFHDSYLDDYAPQPFCSPTTPGPSPHYPQTPTFSSPGAQMHPRTERLDFNIQQLSRDESLSCLPRSHQTSRHLQQSRSELIQDQMGALDTTESCFSPHGGGQDVSSAAQSPGLSSGLSWREESGGRGGRGRGGRRRGGGDTQKMKQPQPETITQVLKSRLLCTVCKRDFRSLPALNGHMRSHSGSRSASCLKPVVQPSVSMVMPVSVPVQFGGPAKPCRGGQRGRCRRPSPTTGGEAPLYRSLLHQEEEEDEDGGKAGDDGAHYTPPPVLCPIRAGPGLYCSLATRGQQRVQTVRLNNNNHQGLVATAPPPARTLINKPRINEGRRFQAGIPPLRGRKDADADSHNALLLWTPWDELERPVSQHRVEALLTMARSSVVPGGGASPEVALDVLSECRGDFLLTVEKLLSPPETSDNKHTAHRHPVVSWSAAERRLLVKSLQRHQKDFSRIQRAVQTKSLSQCVEFYYLWKKKLSLSARTPAGLTVSLPDANVQKSSRCHAAS</sequence>
<dbReference type="InterPro" id="IPR013087">
    <property type="entry name" value="Znf_C2H2_type"/>
</dbReference>
<dbReference type="Gene3D" id="1.10.10.60">
    <property type="entry name" value="Homeodomain-like"/>
    <property type="match status" value="1"/>
</dbReference>
<feature type="region of interest" description="Disordered" evidence="10">
    <location>
        <begin position="1"/>
        <end position="82"/>
    </location>
</feature>
<dbReference type="PROSITE" id="PS51293">
    <property type="entry name" value="SANT"/>
    <property type="match status" value="1"/>
</dbReference>
<dbReference type="GO" id="GO:0005667">
    <property type="term" value="C:transcription regulator complex"/>
    <property type="evidence" value="ECO:0007669"/>
    <property type="project" value="TreeGrafter"/>
</dbReference>
<dbReference type="Proteomes" id="UP001488805">
    <property type="component" value="Unassembled WGS sequence"/>
</dbReference>
<gene>
    <name evidence="14" type="ORF">VZT92_018112</name>
</gene>
<comment type="subcellular location">
    <subcellularLocation>
        <location evidence="1">Nucleus</location>
    </subcellularLocation>
</comment>
<dbReference type="PROSITE" id="PS00028">
    <property type="entry name" value="ZINC_FINGER_C2H2_1"/>
    <property type="match status" value="1"/>
</dbReference>
<evidence type="ECO:0000256" key="1">
    <source>
        <dbReference type="ARBA" id="ARBA00004123"/>
    </source>
</evidence>
<dbReference type="InterPro" id="IPR009057">
    <property type="entry name" value="Homeodomain-like_sf"/>
</dbReference>
<evidence type="ECO:0000256" key="2">
    <source>
        <dbReference type="ARBA" id="ARBA00022723"/>
    </source>
</evidence>
<keyword evidence="2" id="KW-0479">Metal-binding</keyword>
<evidence type="ECO:0000256" key="7">
    <source>
        <dbReference type="ARBA" id="ARBA00023163"/>
    </source>
</evidence>
<evidence type="ECO:0000256" key="5">
    <source>
        <dbReference type="ARBA" id="ARBA00023015"/>
    </source>
</evidence>
<dbReference type="EMBL" id="JBCEZU010000156">
    <property type="protein sequence ID" value="KAK9524262.1"/>
    <property type="molecule type" value="Genomic_DNA"/>
</dbReference>
<protein>
    <recommendedName>
        <fullName evidence="16">Transcriptional-regulating factor 1-like</fullName>
    </recommendedName>
</protein>
<evidence type="ECO:0000256" key="3">
    <source>
        <dbReference type="ARBA" id="ARBA00022771"/>
    </source>
</evidence>
<keyword evidence="3 9" id="KW-0863">Zinc-finger</keyword>
<feature type="compositionally biased region" description="Polar residues" evidence="10">
    <location>
        <begin position="300"/>
        <end position="314"/>
    </location>
</feature>
<dbReference type="GO" id="GO:0000118">
    <property type="term" value="C:histone deacetylase complex"/>
    <property type="evidence" value="ECO:0007669"/>
    <property type="project" value="TreeGrafter"/>
</dbReference>
<feature type="region of interest" description="Disordered" evidence="10">
    <location>
        <begin position="210"/>
        <end position="238"/>
    </location>
</feature>
<evidence type="ECO:0000256" key="4">
    <source>
        <dbReference type="ARBA" id="ARBA00022833"/>
    </source>
</evidence>
<dbReference type="SMART" id="SM00717">
    <property type="entry name" value="SANT"/>
    <property type="match status" value="1"/>
</dbReference>
<dbReference type="PROSITE" id="PS51156">
    <property type="entry name" value="ELM2"/>
    <property type="match status" value="1"/>
</dbReference>
<dbReference type="Pfam" id="PF01448">
    <property type="entry name" value="ELM2"/>
    <property type="match status" value="1"/>
</dbReference>
<dbReference type="InterPro" id="IPR036236">
    <property type="entry name" value="Znf_C2H2_sf"/>
</dbReference>